<comment type="cofactor">
    <cofactor evidence="2 15">
        <name>[4Fe-4S] cluster</name>
        <dbReference type="ChEBI" id="CHEBI:49883"/>
    </cofactor>
</comment>
<evidence type="ECO:0000256" key="6">
    <source>
        <dbReference type="ARBA" id="ARBA00022679"/>
    </source>
</evidence>
<comment type="domain">
    <text evidence="15">The twin Cx2C motifs are involved in the recognition by the mitochondrial MIA40-ERV1 disulfide relay system. The formation of 2 disulfide bonds in the Cx2C motifs through dithiol/disulfide exchange reactions effectively traps the protein in the mitochondrial intermembrane space.</text>
</comment>
<dbReference type="Gene3D" id="3.30.40.10">
    <property type="entry name" value="Zinc/RING finger domain, C3HC4 (zinc finger)"/>
    <property type="match status" value="1"/>
</dbReference>
<feature type="binding site" evidence="15">
    <location>
        <position position="2866"/>
    </location>
    <ligand>
        <name>[4Fe-4S] cluster</name>
        <dbReference type="ChEBI" id="CHEBI:49883"/>
    </ligand>
</feature>
<dbReference type="EMBL" id="JABANP010000074">
    <property type="protein sequence ID" value="KAF4691658.1"/>
    <property type="molecule type" value="Genomic_DNA"/>
</dbReference>
<dbReference type="HAMAP" id="MF_03115">
    <property type="entry name" value="Anamorsin"/>
    <property type="match status" value="1"/>
</dbReference>
<dbReference type="InterPro" id="IPR003126">
    <property type="entry name" value="Znf_UBR"/>
</dbReference>
<evidence type="ECO:0000256" key="2">
    <source>
        <dbReference type="ARBA" id="ARBA00001966"/>
    </source>
</evidence>
<dbReference type="InterPro" id="IPR007785">
    <property type="entry name" value="Anamorsin"/>
</dbReference>
<dbReference type="GO" id="GO:0051537">
    <property type="term" value="F:2 iron, 2 sulfur cluster binding"/>
    <property type="evidence" value="ECO:0007669"/>
    <property type="project" value="UniProtKB-UniRule"/>
</dbReference>
<evidence type="ECO:0000256" key="14">
    <source>
        <dbReference type="ARBA" id="ARBA00046341"/>
    </source>
</evidence>
<keyword evidence="15" id="KW-0001">2Fe-2S</keyword>
<dbReference type="GO" id="GO:0071596">
    <property type="term" value="P:ubiquitin-dependent protein catabolic process via the N-end rule pathway"/>
    <property type="evidence" value="ECO:0007669"/>
    <property type="project" value="UniProtKB-UniRule"/>
</dbReference>
<feature type="compositionally biased region" description="Low complexity" evidence="18">
    <location>
        <begin position="2233"/>
        <end position="2242"/>
    </location>
</feature>
<keyword evidence="9 17" id="KW-0833">Ubl conjugation pathway</keyword>
<feature type="region of interest" description="Disordered" evidence="18">
    <location>
        <begin position="2340"/>
        <end position="2452"/>
    </location>
</feature>
<keyword evidence="5 15" id="KW-0963">Cytoplasm</keyword>
<dbReference type="GO" id="GO:0009055">
    <property type="term" value="F:electron transfer activity"/>
    <property type="evidence" value="ECO:0007669"/>
    <property type="project" value="UniProtKB-UniRule"/>
</dbReference>
<evidence type="ECO:0000256" key="1">
    <source>
        <dbReference type="ARBA" id="ARBA00000900"/>
    </source>
</evidence>
<feature type="zinc finger region" description="UBR-type" evidence="16">
    <location>
        <begin position="137"/>
        <end position="219"/>
    </location>
</feature>
<feature type="binding site" evidence="15">
    <location>
        <position position="2869"/>
    </location>
    <ligand>
        <name>[4Fe-4S] cluster</name>
        <dbReference type="ChEBI" id="CHEBI:49883"/>
    </ligand>
</feature>
<evidence type="ECO:0000259" key="19">
    <source>
        <dbReference type="PROSITE" id="PS51157"/>
    </source>
</evidence>
<dbReference type="GO" id="GO:0000151">
    <property type="term" value="C:ubiquitin ligase complex"/>
    <property type="evidence" value="ECO:0007669"/>
    <property type="project" value="TreeGrafter"/>
</dbReference>
<feature type="binding site" evidence="15">
    <location>
        <position position="2824"/>
    </location>
    <ligand>
        <name>[2Fe-2S] cluster</name>
        <dbReference type="ChEBI" id="CHEBI:190135"/>
    </ligand>
</feature>
<evidence type="ECO:0000256" key="3">
    <source>
        <dbReference type="ARBA" id="ARBA00004906"/>
    </source>
</evidence>
<comment type="subcellular location">
    <subcellularLocation>
        <location evidence="15">Cytoplasm</location>
    </subcellularLocation>
    <subcellularLocation>
        <location evidence="15">Mitochondrion intermembrane space</location>
    </subcellularLocation>
</comment>
<keyword evidence="13 15" id="KW-0496">Mitochondrion</keyword>
<dbReference type="GO" id="GO:0016567">
    <property type="term" value="P:protein ubiquitination"/>
    <property type="evidence" value="ECO:0007669"/>
    <property type="project" value="UniProtKB-UniRule"/>
</dbReference>
<evidence type="ECO:0000256" key="11">
    <source>
        <dbReference type="ARBA" id="ARBA00023004"/>
    </source>
</evidence>
<evidence type="ECO:0000256" key="12">
    <source>
        <dbReference type="ARBA" id="ARBA00023014"/>
    </source>
</evidence>
<keyword evidence="11 15" id="KW-0408">Iron</keyword>
<comment type="domain">
    <text evidence="15">The N-terminal domain has structural similarity with S-adenosyl-L-methionine-dependent methyltransferases, but does not bind S-adenosyl-L-methionine. It is required for correct assembly of the 2 Fe-S clusters.</text>
</comment>
<dbReference type="GO" id="GO:0008270">
    <property type="term" value="F:zinc ion binding"/>
    <property type="evidence" value="ECO:0007669"/>
    <property type="project" value="UniProtKB-UniRule"/>
</dbReference>
<keyword evidence="12 15" id="KW-0411">Iron-sulfur</keyword>
<comment type="catalytic activity">
    <reaction evidence="1 17">
        <text>S-ubiquitinyl-[E2 ubiquitin-conjugating enzyme]-L-cysteine + [acceptor protein]-L-lysine = [E2 ubiquitin-conjugating enzyme]-L-cysteine + N(6)-ubiquitinyl-[acceptor protein]-L-lysine.</text>
        <dbReference type="EC" id="2.3.2.27"/>
    </reaction>
</comment>
<feature type="binding site" evidence="15">
    <location>
        <position position="2877"/>
    </location>
    <ligand>
        <name>[4Fe-4S] cluster</name>
        <dbReference type="ChEBI" id="CHEBI:49883"/>
    </ligand>
</feature>
<feature type="binding site" evidence="15">
    <location>
        <position position="2834"/>
    </location>
    <ligand>
        <name>[2Fe-2S] cluster</name>
        <dbReference type="ChEBI" id="CHEBI:190135"/>
    </ligand>
</feature>
<evidence type="ECO:0000256" key="7">
    <source>
        <dbReference type="ARBA" id="ARBA00022723"/>
    </source>
</evidence>
<evidence type="ECO:0000256" key="8">
    <source>
        <dbReference type="ARBA" id="ARBA00022771"/>
    </source>
</evidence>
<dbReference type="PROSITE" id="PS51157">
    <property type="entry name" value="ZF_UBR"/>
    <property type="match status" value="1"/>
</dbReference>
<feature type="binding site" evidence="15">
    <location>
        <position position="2831"/>
    </location>
    <ligand>
        <name>[2Fe-2S] cluster</name>
        <dbReference type="ChEBI" id="CHEBI:190135"/>
    </ligand>
</feature>
<evidence type="ECO:0000256" key="13">
    <source>
        <dbReference type="ARBA" id="ARBA00023128"/>
    </source>
</evidence>
<evidence type="ECO:0000256" key="17">
    <source>
        <dbReference type="RuleBase" id="RU366018"/>
    </source>
</evidence>
<comment type="function">
    <text evidence="15">Component of the cytosolic iron-sulfur (Fe-S) protein assembly (CIA) machinery. Required for the maturation of extramitochondrial Fe-S proteins. Part of an electron transfer chain functioning in an early step of cytosolic Fe-S biogenesis, facilitating the de novo assembly of a [4Fe-4S] cluster on the cytosolic Fe-S scaffold complex. Electrons are transferred from NADPH via a FAD- and FMN-containing diflavin oxidoreductase. Together with the diflavin oxidoreductase, also required for the assembly of the diferric tyrosyl radical cofactor of ribonucleotide reductase (RNR), probably by providing electrons for reduction during radical cofactor maturation in the catalytic small subunit.</text>
</comment>
<comment type="caution">
    <text evidence="20">The sequence shown here is derived from an EMBL/GenBank/DDBJ whole genome shotgun (WGS) entry which is preliminary data.</text>
</comment>
<feature type="region of interest" description="Disordered" evidence="18">
    <location>
        <begin position="2225"/>
        <end position="2262"/>
    </location>
</feature>
<dbReference type="GO" id="GO:0051539">
    <property type="term" value="F:4 iron, 4 sulfur cluster binding"/>
    <property type="evidence" value="ECO:0007669"/>
    <property type="project" value="UniProtKB-KW"/>
</dbReference>
<feature type="compositionally biased region" description="Basic and acidic residues" evidence="18">
    <location>
        <begin position="2349"/>
        <end position="2359"/>
    </location>
</feature>
<dbReference type="UniPathway" id="UPA00143"/>
<name>A0A7J6P6B7_PEROL</name>
<dbReference type="InterPro" id="IPR046408">
    <property type="entry name" value="CIAPIN1"/>
</dbReference>
<proteinExistence type="inferred from homology"/>
<evidence type="ECO:0000256" key="15">
    <source>
        <dbReference type="HAMAP-Rule" id="MF_03115"/>
    </source>
</evidence>
<comment type="function">
    <text evidence="17">Ubiquitin ligase protein which is a component of the N-end rule pathway. Recognizes and binds to proteins bearing specific N-terminal residues that are destabilizing according to the N-end rule, leading to their ubiquitination and subsequent degradation.</text>
</comment>
<dbReference type="SMART" id="SM00396">
    <property type="entry name" value="ZnF_UBR1"/>
    <property type="match status" value="1"/>
</dbReference>
<dbReference type="Pfam" id="PF02207">
    <property type="entry name" value="zf-UBR"/>
    <property type="match status" value="1"/>
</dbReference>
<feature type="region of interest" description="Disordered" evidence="18">
    <location>
        <begin position="1"/>
        <end position="25"/>
    </location>
</feature>
<accession>A0A7J6P6B7</accession>
<dbReference type="PANTHER" id="PTHR21497:SF24">
    <property type="entry name" value="E3 UBIQUITIN-PROTEIN LIGASE UBR1"/>
    <property type="match status" value="1"/>
</dbReference>
<evidence type="ECO:0000313" key="20">
    <source>
        <dbReference type="EMBL" id="KAF4691658.1"/>
    </source>
</evidence>
<dbReference type="GO" id="GO:0016226">
    <property type="term" value="P:iron-sulfur cluster assembly"/>
    <property type="evidence" value="ECO:0007669"/>
    <property type="project" value="UniProtKB-UniRule"/>
</dbReference>
<dbReference type="FunFam" id="2.10.110.30:FF:000002">
    <property type="entry name" value="Putative e3 ubiquitin-protein ligase ubr3"/>
    <property type="match status" value="1"/>
</dbReference>
<dbReference type="Gene3D" id="2.10.110.30">
    <property type="match status" value="1"/>
</dbReference>
<feature type="short sequence motif" description="Cx2C motif 1" evidence="15">
    <location>
        <begin position="2866"/>
        <end position="2869"/>
    </location>
</feature>
<protein>
    <recommendedName>
        <fullName evidence="15">Anamorsin homolog</fullName>
    </recommendedName>
    <alternativeName>
        <fullName evidence="15">Fe-S cluster assembly protein DRE2 homolog</fullName>
    </alternativeName>
</protein>
<evidence type="ECO:0000256" key="4">
    <source>
        <dbReference type="ARBA" id="ARBA00022485"/>
    </source>
</evidence>
<dbReference type="InterPro" id="IPR039164">
    <property type="entry name" value="UBR1-like"/>
</dbReference>
<keyword evidence="10 17" id="KW-0862">Zinc</keyword>
<comment type="similarity">
    <text evidence="14 17">Belongs to the E3 ubiquitin-protein ligase UBR1-like family.</text>
</comment>
<feature type="domain" description="UBR-type" evidence="19">
    <location>
        <begin position="137"/>
        <end position="219"/>
    </location>
</feature>
<evidence type="ECO:0000256" key="5">
    <source>
        <dbReference type="ARBA" id="ARBA00022490"/>
    </source>
</evidence>
<sequence length="2909" mass="320474">MAVHSRPAEDPSGSGSDPEGRSGDEDACTLIEMQGSMIKALHKGLGRPEWMEEQLITMYEAFINAPASTLDKSSEDAADPQAQRLQHYLDTVLYSLAPVSGGECSGASKENCSDLIDAAAKWYDGCESLPSSKGAKCRCDSVWYGREADIVYVADGRETIAYGCKTCGLSSASCICVACFDEGDHEGHDFFISRSDYGCCDCGDAYAWKPQGFCRRHTGPLPDVDPADGLPTLTRSILTSAIGVVCGILLEMIHETMTVKDSLKAGTPNLPPFDIRARLPIMDGQISIILQWMMDLSTLHDGLRRCTAKAILQSPALRLDKATNRLIPFDTETPATTPSTIIEALLTSLHRLGTKGRKALTNFIVDQMLDLTFKHDFSILFVRLYHDLALARTSPAREAGLGSEDPSAAAEIQRHSELGDFTCQMFTRKDVTVMLATEYDVLGTILRTARDMLMRAVIQEEGTGGMYRGVDVRHAVIKKHELTQCTMDLLYVLDHDEVHEVIMRDDGKIMKEIVMPGWCEMLKLAQYCYAHKVQRGDHVEFSDPEWTGALSLHNDAVSHSWLIVDIIYHYGSAQLCGDLLLQVREALIDWETRLAPGVGAIGALSSAESTLPSPFTWSEGRDLLPKMVVASRRWDSGKDLCSMHVSLSRLYVALHTLTLHKFGLSCVPAQLRGDDDVEIVRLLEFPLRALVQHEEVCSGLWIRNGDAVRSEHEFYVANYFHHAFADLDLLAVLLTSKLCHDSGRFIKHLLSAFGIRPTVAWCEHIPPTSSSSVEEGERYVKKLCCVVKILCALVSSYASGTTDSEGKQYTEVTSRQHLRQRLAAAGQLTMSYARDPRLDKFTNTLAVTDAELLQENLASVAKTEMEDTKNTAGQRSSYTLREDQWGLVDLLHPTWVWREQQDVEERLIAHLKREHRTLTEWWFEDVIYNHDRAKVHKDLRDRSLRLARAPEFLAICFIGLLAVKVGLFDTLGGDQRLLHLILHLLLRLITVSLGVEEVQESQDEQVECMEDEAEASLFSQGGGTDARFDGVPVLPQSSTSSYKFQAFTVPQLASRFRSVRAESATDTSESILSMLGSLAVKPSCAQEYPWIELLLNALHRRAVRGKDESIKEKIEQCMNSANIPVPEVAVNPSTPARKKSTTIAADEERDGSSDAERNKRHRGDSSFSGSSPIDPGKIRRRRLVQRRMMSLVRSRQQEFLDSISRRSPSVSTAMQRQRATSTSGCDADTCVICFGGNPEPLGHTGILPESPTAVSGSLGRLCFVEVSTYTDIPRPKIPTHEAILPFEETTMASPRRRTTTFEGCPTAAARFGLECMQSLVEVLPALQGGMDASQWEKFHFGEHISPRYVDTVRGVCFVLAGAIEAYTREVVTAEPSPLTPNRTWAWLLDGLVHSARALTGGPNREYLRLICAQMWTGSTCRPYVALSPSYRWFALVMSLLIDGDTEEKMKFYIIRALLYESASPIRQVKHEMCGQDAALPRDLLAAPSVMEELAAVGTCDMLLKVVCLLHVLGISDTTLPPSSERYCASYFSVLLSKLPHGIKEAYEKARDEFEFEGIDYDSEVTREAQDLKKDLHAAVISNHACIARSLRAGMVTQCSSSLIYLMVPRATNSEDPSIVSMPKKAFESLVAHDFVLRLSSQEQWEDYMQVHKVPACVTVLRPFEFEGDVYTVEAVPYRAGAVLMDWPKVYQRMYLCCNSDCCRLTMRGADPSGSTDSPPDLVVPDGISQKMGEVSAHALRCGLGTCVFLQLGNSVVHIISSGAKRIALWGSLHLDAFGEEDYTQSKPIRLDLATRLPRLAEAIRDHNFLWEHGKLEWKQIVFPVVQPPPDVYYMPRGPVHAAWQHPVYPSAMHWGPTMMSHGQPSHTFGQQQPSQGEDAEMSKLKAALEGGGLRSTTGKNAAVGVSNRLSIAIGHGNRGDDGHPSIVDTPAHNGGIIIAVIPELTRVRLKLLPRPLLLLPAGGGGGRRKAGGGAVKFDPDHMLSSPAPIELLGGKVSCYSIINTLDGTQYFRCALCMKLQLFKSADSLLRHQATQACKTASKAAKDSKAPSDLPANKCSAADGDDGAHASSPGGGAAEASRASRKDEVMADAAELSPLAKPVFSRESIPPSPPSNHLAPLPARGDPSEKTAVDTDKFLDNKEAWEATTAPSELDELKLSLAHADEEEICEVFRELTGEQAPSGYSRSHLAGVLLDRLSANDTQTHQQLSRLDSFRRSASPRPILPFSCREKSSASPSPKTSSPGGGLPSPIVETAKNQGTPSLDDVKHIAVTLSTAKPDAGHLAERGKMEHTSTTVDVVSASPLRQFIKLRAQQIRQRFGNSFTENEVTDVLLLEWIRRQSPPPSPRPSEVEPGHHDPAAYKTSPKPHTTLGNPSNCGSTQEPLTAQDPTQKEYPTSENAQKSLRKSTEKRDMDSGGVHGRRGKVSKKEPKRTAKKRQRSTHQSAGSGEKSVNEIALAWNKTFDQVEAAGDSAGRSKRRPRRGGSTLCEKCQERTALTTVKCCNCLKHWHKSCHDPRLDEEVDFTKMEWVCWPCQKKWLAGRKVCYRVGEDIWSSSIRKTMWWPCRVVRLQCRHPYDPYIYCIQPYGRPGAGKAVVYSASDKTVRPWQSIRTAAPDVAVALSRNGKPISGRSLKEILSMSCSTSRFLNPLTAVQGTVLVVAPRAADMSSTLKDIINNYLAVFTLPGQADLTMPEHLTEFPRLAFDQIVLFAEDDKIKVDYYFLSKVAALLKPAGVVNIFILNPDEKLDLSMETVFAGFTGGREITSPKTGAFVHYACRKPGTPSVTFTFEMAQSSLCGKSLLEDDDDEYLEPVPETVGGGKDSCDNKPRACKNCTCGRAELEAKVGAEEAKKRVEEAKKGEVKSSCGNCYLGDAFRCGTCPYRGLPAFKPGEKIQMDQLISDIDARVVE</sequence>
<evidence type="ECO:0000313" key="21">
    <source>
        <dbReference type="Proteomes" id="UP000541610"/>
    </source>
</evidence>
<comment type="subunit">
    <text evidence="15">Monomer.</text>
</comment>
<evidence type="ECO:0000256" key="16">
    <source>
        <dbReference type="PROSITE-ProRule" id="PRU00508"/>
    </source>
</evidence>
<gene>
    <name evidence="20" type="primary">DRE2_2</name>
    <name evidence="20" type="ORF">FOZ60_015118</name>
</gene>
<evidence type="ECO:0000256" key="9">
    <source>
        <dbReference type="ARBA" id="ARBA00022786"/>
    </source>
</evidence>
<feature type="compositionally biased region" description="Polar residues" evidence="18">
    <location>
        <begin position="2366"/>
        <end position="2402"/>
    </location>
</feature>
<keyword evidence="7 15" id="KW-0479">Metal-binding</keyword>
<feature type="binding site" evidence="15">
    <location>
        <position position="2880"/>
    </location>
    <ligand>
        <name>[4Fe-4S] cluster</name>
        <dbReference type="ChEBI" id="CHEBI:49883"/>
    </ligand>
</feature>
<evidence type="ECO:0000256" key="18">
    <source>
        <dbReference type="SAM" id="MobiDB-lite"/>
    </source>
</evidence>
<comment type="cofactor">
    <cofactor evidence="15">
        <name>[2Fe-2S] cluster</name>
        <dbReference type="ChEBI" id="CHEBI:190135"/>
    </cofactor>
</comment>
<reference evidence="20 21" key="1">
    <citation type="submission" date="2020-04" db="EMBL/GenBank/DDBJ databases">
        <title>Perkinsus olseni comparative genomics.</title>
        <authorList>
            <person name="Bogema D.R."/>
        </authorList>
    </citation>
    <scope>NUCLEOTIDE SEQUENCE [LARGE SCALE GENOMIC DNA]</scope>
    <source>
        <strain evidence="20">00978-12</strain>
    </source>
</reference>
<keyword evidence="8 17" id="KW-0863">Zinc-finger</keyword>
<keyword evidence="4 15" id="KW-0004">4Fe-4S</keyword>
<comment type="similarity">
    <text evidence="15">Belongs to the anamorsin family.</text>
</comment>
<feature type="region of interest" description="Fe-S binding site B" evidence="15">
    <location>
        <begin position="2866"/>
        <end position="2880"/>
    </location>
</feature>
<comment type="caution">
    <text evidence="15">Lacks conserved residue(s) required for the propagation of feature annotation.</text>
</comment>
<keyword evidence="6 17" id="KW-0808">Transferase</keyword>
<dbReference type="Proteomes" id="UP000541610">
    <property type="component" value="Unassembled WGS sequence"/>
</dbReference>
<dbReference type="GO" id="GO:0005758">
    <property type="term" value="C:mitochondrial intermembrane space"/>
    <property type="evidence" value="ECO:0007669"/>
    <property type="project" value="UniProtKB-SubCell"/>
</dbReference>
<feature type="region of interest" description="Disordered" evidence="18">
    <location>
        <begin position="1125"/>
        <end position="1180"/>
    </location>
</feature>
<comment type="domain">
    <text evidence="15">The C-terminal domain binds 2 Fe-S clusters but is otherwise mostly in an intrinsically disordered conformation.</text>
</comment>
<dbReference type="Pfam" id="PF05093">
    <property type="entry name" value="CIAPIN1"/>
    <property type="match status" value="1"/>
</dbReference>
<feature type="region of interest" description="Disordered" evidence="18">
    <location>
        <begin position="2041"/>
        <end position="2131"/>
    </location>
</feature>
<dbReference type="InterPro" id="IPR013083">
    <property type="entry name" value="Znf_RING/FYVE/PHD"/>
</dbReference>
<dbReference type="GO" id="GO:0061630">
    <property type="term" value="F:ubiquitin protein ligase activity"/>
    <property type="evidence" value="ECO:0007669"/>
    <property type="project" value="UniProtKB-UniRule"/>
</dbReference>
<dbReference type="CDD" id="cd19673">
    <property type="entry name" value="UBR-box_UBR3"/>
    <property type="match status" value="1"/>
</dbReference>
<comment type="pathway">
    <text evidence="3 17">Protein modification; protein ubiquitination.</text>
</comment>
<feature type="binding site" evidence="15">
    <location>
        <position position="2836"/>
    </location>
    <ligand>
        <name>[2Fe-2S] cluster</name>
        <dbReference type="ChEBI" id="CHEBI:190135"/>
    </ligand>
</feature>
<dbReference type="PANTHER" id="PTHR21497">
    <property type="entry name" value="UBIQUITIN LIGASE E3 ALPHA-RELATED"/>
    <property type="match status" value="1"/>
</dbReference>
<organism evidence="20 21">
    <name type="scientific">Perkinsus olseni</name>
    <name type="common">Perkinsus atlanticus</name>
    <dbReference type="NCBI Taxonomy" id="32597"/>
    <lineage>
        <taxon>Eukaryota</taxon>
        <taxon>Sar</taxon>
        <taxon>Alveolata</taxon>
        <taxon>Perkinsozoa</taxon>
        <taxon>Perkinsea</taxon>
        <taxon>Perkinsida</taxon>
        <taxon>Perkinsidae</taxon>
        <taxon>Perkinsus</taxon>
    </lineage>
</organism>
<dbReference type="OrthoDB" id="444438at2759"/>
<feature type="short sequence motif" description="Cx2C motif 2" evidence="15">
    <location>
        <begin position="2877"/>
        <end position="2880"/>
    </location>
</feature>
<evidence type="ECO:0000256" key="10">
    <source>
        <dbReference type="ARBA" id="ARBA00022833"/>
    </source>
</evidence>